<dbReference type="RefSeq" id="WP_228424308.1">
    <property type="nucleotide sequence ID" value="NZ_JAJFNJ020000003.1"/>
</dbReference>
<reference evidence="2" key="2">
    <citation type="submission" date="2024-01" db="EMBL/GenBank/DDBJ databases">
        <title>Long-read genome sequencing of X. campestris pv. papavericola.</title>
        <authorList>
            <person name="Hussain R.M.F."/>
            <person name="Greer S."/>
            <person name="Harrison J."/>
            <person name="Grant M."/>
            <person name="Vicente J."/>
            <person name="Studholme D.J."/>
        </authorList>
    </citation>
    <scope>NUCLEOTIDE SEQUENCE</scope>
    <source>
        <strain evidence="2">NCPPB 2970</strain>
    </source>
</reference>
<dbReference type="Proteomes" id="UP001297361">
    <property type="component" value="Unassembled WGS sequence"/>
</dbReference>
<comment type="caution">
    <text evidence="2">The sequence shown here is derived from an EMBL/GenBank/DDBJ whole genome shotgun (WGS) entry which is preliminary data.</text>
</comment>
<feature type="signal peptide" evidence="1">
    <location>
        <begin position="1"/>
        <end position="25"/>
    </location>
</feature>
<dbReference type="AlphaFoldDB" id="A0AAJ2X2H0"/>
<evidence type="ECO:0000313" key="3">
    <source>
        <dbReference type="Proteomes" id="UP001297361"/>
    </source>
</evidence>
<name>A0AAJ2X2H0_XANCA</name>
<keyword evidence="1" id="KW-0732">Signal</keyword>
<protein>
    <recommendedName>
        <fullName evidence="4">Secreted protein</fullName>
    </recommendedName>
</protein>
<dbReference type="EMBL" id="JAJFNJ020000003">
    <property type="protein sequence ID" value="MEC3887827.1"/>
    <property type="molecule type" value="Genomic_DNA"/>
</dbReference>
<sequence>MQISKTRLSLIVVAVGMADWNSAYAATRDIHEVAPATAAAHAQTAETLKLQHAWQAALAAHEQKPSGCFVAKAPSTEWKRVPCQPVDKAQPVRRPATVTALMSTATSMPSEAITDYALEAHGLIRKAQGSFPVVNGVHTIRSNGTTASTDEFSLQLNSGANASTSACAGHPNCYIWQQFIYAMRGEGAVFLGNGNGTAAVFNTGSSLTTRLAVNDGTRKAPRCIGNGAVTGERSNLRLGSCTASAGTSPSIQFTGQN</sequence>
<reference evidence="2" key="1">
    <citation type="submission" date="2021-10" db="EMBL/GenBank/DDBJ databases">
        <authorList>
            <person name="Hussein R."/>
            <person name="Harrison J."/>
            <person name="Studholme D.J."/>
            <person name="Vicente J."/>
            <person name="Grant M."/>
        </authorList>
    </citation>
    <scope>NUCLEOTIDE SEQUENCE</scope>
    <source>
        <strain evidence="2">NCPPB 2970</strain>
    </source>
</reference>
<proteinExistence type="predicted"/>
<accession>A0AAJ2X2H0</accession>
<organism evidence="2 3">
    <name type="scientific">Xanthomonas campestris pv. papavericola</name>
    <dbReference type="NCBI Taxonomy" id="487881"/>
    <lineage>
        <taxon>Bacteria</taxon>
        <taxon>Pseudomonadati</taxon>
        <taxon>Pseudomonadota</taxon>
        <taxon>Gammaproteobacteria</taxon>
        <taxon>Lysobacterales</taxon>
        <taxon>Lysobacteraceae</taxon>
        <taxon>Xanthomonas</taxon>
    </lineage>
</organism>
<evidence type="ECO:0008006" key="4">
    <source>
        <dbReference type="Google" id="ProtNLM"/>
    </source>
</evidence>
<gene>
    <name evidence="2" type="ORF">LLE72_008710</name>
</gene>
<evidence type="ECO:0000256" key="1">
    <source>
        <dbReference type="SAM" id="SignalP"/>
    </source>
</evidence>
<feature type="chain" id="PRO_5042528621" description="Secreted protein" evidence="1">
    <location>
        <begin position="26"/>
        <end position="257"/>
    </location>
</feature>
<evidence type="ECO:0000313" key="2">
    <source>
        <dbReference type="EMBL" id="MEC3887827.1"/>
    </source>
</evidence>